<evidence type="ECO:0000313" key="2">
    <source>
        <dbReference type="EMBL" id="KAH7358005.1"/>
    </source>
</evidence>
<dbReference type="AlphaFoldDB" id="A0A8K0TG73"/>
<feature type="transmembrane region" description="Helical" evidence="1">
    <location>
        <begin position="464"/>
        <end position="487"/>
    </location>
</feature>
<evidence type="ECO:0000256" key="1">
    <source>
        <dbReference type="SAM" id="Phobius"/>
    </source>
</evidence>
<keyword evidence="3" id="KW-1185">Reference proteome</keyword>
<protein>
    <submittedName>
        <fullName evidence="2">Uncharacterized protein</fullName>
    </submittedName>
</protein>
<dbReference type="OrthoDB" id="3560543at2759"/>
<dbReference type="Proteomes" id="UP000813385">
    <property type="component" value="Unassembled WGS sequence"/>
</dbReference>
<reference evidence="2" key="1">
    <citation type="journal article" date="2021" name="Nat. Commun.">
        <title>Genetic determinants of endophytism in the Arabidopsis root mycobiome.</title>
        <authorList>
            <person name="Mesny F."/>
            <person name="Miyauchi S."/>
            <person name="Thiergart T."/>
            <person name="Pickel B."/>
            <person name="Atanasova L."/>
            <person name="Karlsson M."/>
            <person name="Huettel B."/>
            <person name="Barry K.W."/>
            <person name="Haridas S."/>
            <person name="Chen C."/>
            <person name="Bauer D."/>
            <person name="Andreopoulos W."/>
            <person name="Pangilinan J."/>
            <person name="LaButti K."/>
            <person name="Riley R."/>
            <person name="Lipzen A."/>
            <person name="Clum A."/>
            <person name="Drula E."/>
            <person name="Henrissat B."/>
            <person name="Kohler A."/>
            <person name="Grigoriev I.V."/>
            <person name="Martin F.M."/>
            <person name="Hacquard S."/>
        </authorList>
    </citation>
    <scope>NUCLEOTIDE SEQUENCE</scope>
    <source>
        <strain evidence="2">MPI-CAGE-AT-0016</strain>
    </source>
</reference>
<evidence type="ECO:0000313" key="3">
    <source>
        <dbReference type="Proteomes" id="UP000813385"/>
    </source>
</evidence>
<keyword evidence="1" id="KW-0472">Membrane</keyword>
<organism evidence="2 3">
    <name type="scientific">Plectosphaerella cucumerina</name>
    <dbReference type="NCBI Taxonomy" id="40658"/>
    <lineage>
        <taxon>Eukaryota</taxon>
        <taxon>Fungi</taxon>
        <taxon>Dikarya</taxon>
        <taxon>Ascomycota</taxon>
        <taxon>Pezizomycotina</taxon>
        <taxon>Sordariomycetes</taxon>
        <taxon>Hypocreomycetidae</taxon>
        <taxon>Glomerellales</taxon>
        <taxon>Plectosphaerellaceae</taxon>
        <taxon>Plectosphaerella</taxon>
    </lineage>
</organism>
<gene>
    <name evidence="2" type="ORF">B0T11DRAFT_354651</name>
</gene>
<feature type="transmembrane region" description="Helical" evidence="1">
    <location>
        <begin position="493"/>
        <end position="514"/>
    </location>
</feature>
<feature type="transmembrane region" description="Helical" evidence="1">
    <location>
        <begin position="433"/>
        <end position="457"/>
    </location>
</feature>
<proteinExistence type="predicted"/>
<keyword evidence="1" id="KW-0812">Transmembrane</keyword>
<name>A0A8K0TG73_9PEZI</name>
<accession>A0A8K0TG73</accession>
<keyword evidence="1" id="KW-1133">Transmembrane helix</keyword>
<comment type="caution">
    <text evidence="2">The sequence shown here is derived from an EMBL/GenBank/DDBJ whole genome shotgun (WGS) entry which is preliminary data.</text>
</comment>
<feature type="transmembrane region" description="Helical" evidence="1">
    <location>
        <begin position="397"/>
        <end position="421"/>
    </location>
</feature>
<dbReference type="EMBL" id="JAGPXD010000004">
    <property type="protein sequence ID" value="KAH7358005.1"/>
    <property type="molecule type" value="Genomic_DNA"/>
</dbReference>
<sequence length="534" mass="59138">MNPANPEEPEEPIIPEEPDARVLQSVFDSYVPKATANDVHNPGPQTTLSLDASRLGKDFNNLCRGFLYGDMDPVVAKELVHLMAKLELAHPMLTKSTPCTFPSRLIKQTDQFSLMRGLFPSIISLPQTEALRARASNRSKLRRRRNRDGSILYAAYAPYATVSDSKTQNMLLRIYDKLHFLDRGFAEYFTSIVEGDAAHVRTQFQDIRRRFASAQNPNVPTSGPDNDVDVNLGDLGHFCEQVLQVYEAAKPYKFPGGPIFHVTCGDVTDKLNYLQDALEVPYWDLMLKHFGIWRANSHGLMGKAILSIIYSAKLELKVAVAELMQQAAARGIMEDLAPIVKGIKRRIELLDSVRDSSVDGLHILEEILRRSDFLPDYYVTLMPSTAIIPTTTTQTPVVSMVAAICLLVLALPPFAVGFHLAGTKGGVGSFQDAGFWFLVQGNIMSTLGSVLMVVPMLREPWFSLIYLSVWLMLGGGLVCSIVSVAIFTHVHTGWSSAFVLFGSMMSAWAVLIMAQGEGSKVQEAEKVEVKDKLE</sequence>